<feature type="transmembrane region" description="Helical" evidence="1">
    <location>
        <begin position="56"/>
        <end position="77"/>
    </location>
</feature>
<proteinExistence type="predicted"/>
<dbReference type="AlphaFoldDB" id="A0AAU9AUB0"/>
<name>A0AAU9AUB0_LYSEN</name>
<evidence type="ECO:0000256" key="1">
    <source>
        <dbReference type="SAM" id="Phobius"/>
    </source>
</evidence>
<dbReference type="KEGG" id="lem:LEN_3402"/>
<keyword evidence="1" id="KW-0472">Membrane</keyword>
<reference evidence="2 3" key="1">
    <citation type="journal article" date="2017" name="DNA Res.">
        <title>Complete genome sequence and expression profile of the commercial lytic enzyme producer Lysobacter enzymogenes M497-1.</title>
        <authorList>
            <person name="Takami H."/>
            <person name="Toyoda A."/>
            <person name="Uchiyama I."/>
            <person name="Itoh T."/>
            <person name="Takaki Y."/>
            <person name="Arai W."/>
            <person name="Nishi S."/>
            <person name="Kawai M."/>
            <person name="Shinya K."/>
            <person name="Ikeda H."/>
        </authorList>
    </citation>
    <scope>NUCLEOTIDE SEQUENCE [LARGE SCALE GENOMIC DNA]</scope>
    <source>
        <strain evidence="2 3">M497-1</strain>
    </source>
</reference>
<keyword evidence="1" id="KW-1133">Transmembrane helix</keyword>
<evidence type="ECO:0000313" key="3">
    <source>
        <dbReference type="Proteomes" id="UP000218824"/>
    </source>
</evidence>
<protein>
    <submittedName>
        <fullName evidence="2">Uncharacterized protein</fullName>
    </submittedName>
</protein>
<keyword evidence="1" id="KW-0812">Transmembrane</keyword>
<evidence type="ECO:0000313" key="2">
    <source>
        <dbReference type="EMBL" id="BAV98889.1"/>
    </source>
</evidence>
<feature type="transmembrane region" description="Helical" evidence="1">
    <location>
        <begin position="84"/>
        <end position="103"/>
    </location>
</feature>
<feature type="transmembrane region" description="Helical" evidence="1">
    <location>
        <begin position="12"/>
        <end position="36"/>
    </location>
</feature>
<dbReference type="Proteomes" id="UP000218824">
    <property type="component" value="Chromosome"/>
</dbReference>
<sequence>MHVPTRFALVKALVLAFFTILVLAPLTAWMFSLPMWAMDVFGYLLGSGQKEPGARWFGAGVVAAGVPCLAVVGWRAWRERDLDAGIMAAVAAVAWLVIAVAQLR</sequence>
<organism evidence="2 3">
    <name type="scientific">Lysobacter enzymogenes</name>
    <dbReference type="NCBI Taxonomy" id="69"/>
    <lineage>
        <taxon>Bacteria</taxon>
        <taxon>Pseudomonadati</taxon>
        <taxon>Pseudomonadota</taxon>
        <taxon>Gammaproteobacteria</taxon>
        <taxon>Lysobacterales</taxon>
        <taxon>Lysobacteraceae</taxon>
        <taxon>Lysobacter</taxon>
    </lineage>
</organism>
<accession>A0AAU9AUB0</accession>
<gene>
    <name evidence="2" type="ORF">LEN_3402</name>
</gene>
<dbReference type="EMBL" id="AP014940">
    <property type="protein sequence ID" value="BAV98889.1"/>
    <property type="molecule type" value="Genomic_DNA"/>
</dbReference>